<dbReference type="Gene3D" id="3.40.50.300">
    <property type="entry name" value="P-loop containing nucleotide triphosphate hydrolases"/>
    <property type="match status" value="1"/>
</dbReference>
<dbReference type="InterPro" id="IPR041664">
    <property type="entry name" value="AAA_16"/>
</dbReference>
<keyword evidence="4" id="KW-1185">Reference proteome</keyword>
<sequence length="226" mass="22748">MGDRVMNTITGEGSVDRAPFAGRRAELARLEALLRSGRRGSDAPKAVDITGEPGIGKSRLLTELAARARRAGVTVLHGRASGRERPLPFELFADAFADLGAAGETTARAGSAAEAVRVACGAGRASPAGPAPSATRPTPRPGARRGARAPWTVPDFPRGTAPGDRSAAGPVFAGDPGSGFTGDHGFGFAGDHGFGFAGDPGSGFAGDRDPAPGLATGLAGRDELPE</sequence>
<dbReference type="SUPFAM" id="SSF52540">
    <property type="entry name" value="P-loop containing nucleoside triphosphate hydrolases"/>
    <property type="match status" value="1"/>
</dbReference>
<protein>
    <recommendedName>
        <fullName evidence="2">Orc1-like AAA ATPase domain-containing protein</fullName>
    </recommendedName>
</protein>
<feature type="compositionally biased region" description="Low complexity" evidence="1">
    <location>
        <begin position="123"/>
        <end position="137"/>
    </location>
</feature>
<accession>A0A2P2GPY7</accession>
<dbReference type="Pfam" id="PF13191">
    <property type="entry name" value="AAA_16"/>
    <property type="match status" value="1"/>
</dbReference>
<feature type="region of interest" description="Disordered" evidence="1">
    <location>
        <begin position="123"/>
        <end position="226"/>
    </location>
</feature>
<organism evidence="3 4">
    <name type="scientific">Streptomyces showdoensis</name>
    <dbReference type="NCBI Taxonomy" id="68268"/>
    <lineage>
        <taxon>Bacteria</taxon>
        <taxon>Bacillati</taxon>
        <taxon>Actinomycetota</taxon>
        <taxon>Actinomycetes</taxon>
        <taxon>Kitasatosporales</taxon>
        <taxon>Streptomycetaceae</taxon>
        <taxon>Streptomyces</taxon>
    </lineage>
</organism>
<evidence type="ECO:0000256" key="1">
    <source>
        <dbReference type="SAM" id="MobiDB-lite"/>
    </source>
</evidence>
<reference evidence="3 4" key="1">
    <citation type="submission" date="2015-05" db="EMBL/GenBank/DDBJ databases">
        <title>Draft Genome assembly of Streptomyces showdoensis.</title>
        <authorList>
            <person name="Thapa K.K."/>
            <person name="Metsa-Ketela M."/>
        </authorList>
    </citation>
    <scope>NUCLEOTIDE SEQUENCE [LARGE SCALE GENOMIC DNA]</scope>
    <source>
        <strain evidence="3 4">ATCC 15227</strain>
    </source>
</reference>
<evidence type="ECO:0000313" key="4">
    <source>
        <dbReference type="Proteomes" id="UP000265325"/>
    </source>
</evidence>
<comment type="caution">
    <text evidence="3">The sequence shown here is derived from an EMBL/GenBank/DDBJ whole genome shotgun (WGS) entry which is preliminary data.</text>
</comment>
<gene>
    <name evidence="3" type="ORF">VO63_11680</name>
</gene>
<evidence type="ECO:0000313" key="3">
    <source>
        <dbReference type="EMBL" id="KKZ73558.1"/>
    </source>
</evidence>
<proteinExistence type="predicted"/>
<dbReference type="AlphaFoldDB" id="A0A2P2GPY7"/>
<feature type="domain" description="Orc1-like AAA ATPase" evidence="2">
    <location>
        <begin position="19"/>
        <end position="115"/>
    </location>
</feature>
<evidence type="ECO:0000259" key="2">
    <source>
        <dbReference type="Pfam" id="PF13191"/>
    </source>
</evidence>
<name>A0A2P2GPY7_STREW</name>
<dbReference type="Proteomes" id="UP000265325">
    <property type="component" value="Unassembled WGS sequence"/>
</dbReference>
<dbReference type="InterPro" id="IPR027417">
    <property type="entry name" value="P-loop_NTPase"/>
</dbReference>
<dbReference type="EMBL" id="LAQS01000015">
    <property type="protein sequence ID" value="KKZ73558.1"/>
    <property type="molecule type" value="Genomic_DNA"/>
</dbReference>
<feature type="non-terminal residue" evidence="3">
    <location>
        <position position="226"/>
    </location>
</feature>
<feature type="compositionally biased region" description="Gly residues" evidence="1">
    <location>
        <begin position="176"/>
        <end position="204"/>
    </location>
</feature>